<evidence type="ECO:0000256" key="1">
    <source>
        <dbReference type="SAM" id="SignalP"/>
    </source>
</evidence>
<accession>G6AXP1</accession>
<feature type="signal peptide" evidence="1">
    <location>
        <begin position="1"/>
        <end position="19"/>
    </location>
</feature>
<dbReference type="EMBL" id="AFZZ01000123">
    <property type="protein sequence ID" value="EHJ40189.1"/>
    <property type="molecule type" value="Genomic_DNA"/>
</dbReference>
<dbReference type="eggNOG" id="ENOG502ZGSU">
    <property type="taxonomic scope" value="Bacteria"/>
</dbReference>
<sequence length="170" mass="19215">MRIFLLMIMLATGIASTSAQSVSNRLNPFSTKKGDAYFIGNKKLSERSKDIKRFVFDMTYVSHCDSLTMNFTVVSPNREDISRLSVSNGTFTTEASDVKLLYHETKGSNFVVRTTAQLSYKDIKKLYTSATPVVFTFTDTEGRTNTATYSTGDWNKEKAVFEKIFYTINI</sequence>
<feature type="chain" id="PRO_5003485600" description="Lipocalin-like domain-containing protein" evidence="1">
    <location>
        <begin position="20"/>
        <end position="170"/>
    </location>
</feature>
<proteinExistence type="predicted"/>
<dbReference type="Proteomes" id="UP000004407">
    <property type="component" value="Unassembled WGS sequence"/>
</dbReference>
<keyword evidence="1" id="KW-0732">Signal</keyword>
<dbReference type="RefSeq" id="WP_007899485.1">
    <property type="nucleotide sequence ID" value="NZ_JH379420.1"/>
</dbReference>
<evidence type="ECO:0008006" key="4">
    <source>
        <dbReference type="Google" id="ProtNLM"/>
    </source>
</evidence>
<dbReference type="HOGENOM" id="CLU_1569286_0_0_10"/>
<dbReference type="PATRIC" id="fig|1002367.3.peg.1120"/>
<protein>
    <recommendedName>
        <fullName evidence="4">Lipocalin-like domain-containing protein</fullName>
    </recommendedName>
</protein>
<organism evidence="2 3">
    <name type="scientific">Leyella stercorea DSM 18206</name>
    <dbReference type="NCBI Taxonomy" id="1002367"/>
    <lineage>
        <taxon>Bacteria</taxon>
        <taxon>Pseudomonadati</taxon>
        <taxon>Bacteroidota</taxon>
        <taxon>Bacteroidia</taxon>
        <taxon>Bacteroidales</taxon>
        <taxon>Prevotellaceae</taxon>
        <taxon>Leyella</taxon>
    </lineage>
</organism>
<dbReference type="AlphaFoldDB" id="G6AXP1"/>
<evidence type="ECO:0000313" key="2">
    <source>
        <dbReference type="EMBL" id="EHJ40189.1"/>
    </source>
</evidence>
<evidence type="ECO:0000313" key="3">
    <source>
        <dbReference type="Proteomes" id="UP000004407"/>
    </source>
</evidence>
<name>G6AXP1_9BACT</name>
<dbReference type="GeneID" id="78337076"/>
<reference evidence="2 3" key="1">
    <citation type="submission" date="2011-08" db="EMBL/GenBank/DDBJ databases">
        <authorList>
            <person name="Weinstock G."/>
            <person name="Sodergren E."/>
            <person name="Clifton S."/>
            <person name="Fulton L."/>
            <person name="Fulton B."/>
            <person name="Courtney L."/>
            <person name="Fronick C."/>
            <person name="Harrison M."/>
            <person name="Strong C."/>
            <person name="Farmer C."/>
            <person name="Delahaunty K."/>
            <person name="Markovic C."/>
            <person name="Hall O."/>
            <person name="Minx P."/>
            <person name="Tomlinson C."/>
            <person name="Mitreva M."/>
            <person name="Hou S."/>
            <person name="Chen J."/>
            <person name="Wollam A."/>
            <person name="Pepin K.H."/>
            <person name="Johnson M."/>
            <person name="Bhonagiri V."/>
            <person name="Zhang X."/>
            <person name="Suruliraj S."/>
            <person name="Warren W."/>
            <person name="Chinwalla A."/>
            <person name="Mardis E.R."/>
            <person name="Wilson R.K."/>
        </authorList>
    </citation>
    <scope>NUCLEOTIDE SEQUENCE [LARGE SCALE GENOMIC DNA]</scope>
    <source>
        <strain evidence="2 3">DSM 18206</strain>
    </source>
</reference>
<gene>
    <name evidence="2" type="ORF">HMPREF0673_01397</name>
</gene>
<comment type="caution">
    <text evidence="2">The sequence shown here is derived from an EMBL/GenBank/DDBJ whole genome shotgun (WGS) entry which is preliminary data.</text>
</comment>